<sequence>MAAEPPISPAALRRVMRDAYGLGVGALTFLPQGTAPAYRADGPGSRWFLKLLPDTPYGHDLRRRVGAERPLLRALRESGVLTRVPRPIPTLSGADVAEVEGYGVALYGWIDGASLRAGWTAALPGVAPLLGRLHAGTQRLLEVVQVWPMPPEDFSLPFEEGLMGDLARLRVSVGEERAGVAALRDLHLPHEAILGQVLTRARAFQEAARARPRRPVVCHTDAHGGNVMRDVAGELWLIDWETARLAPPEHDLWMLHPQLPEVLPAYEEAVGAPAVPDPDLLGFYLTRRVLEDMAVDVGMIQHANTRPEQDEANLAVLEKYVLPDLMRVEQNIAELWERLRLR</sequence>
<evidence type="ECO:0000313" key="2">
    <source>
        <dbReference type="EMBL" id="MPY66962.1"/>
    </source>
</evidence>
<proteinExistence type="predicted"/>
<dbReference type="Gene3D" id="3.30.200.20">
    <property type="entry name" value="Phosphorylase Kinase, domain 1"/>
    <property type="match status" value="1"/>
</dbReference>
<dbReference type="Pfam" id="PF01636">
    <property type="entry name" value="APH"/>
    <property type="match status" value="1"/>
</dbReference>
<organism evidence="2 3">
    <name type="scientific">Deinococcus terrestris</name>
    <dbReference type="NCBI Taxonomy" id="2651870"/>
    <lineage>
        <taxon>Bacteria</taxon>
        <taxon>Thermotogati</taxon>
        <taxon>Deinococcota</taxon>
        <taxon>Deinococci</taxon>
        <taxon>Deinococcales</taxon>
        <taxon>Deinococcaceae</taxon>
        <taxon>Deinococcus</taxon>
    </lineage>
</organism>
<name>A0A7X1NW89_9DEIO</name>
<dbReference type="AlphaFoldDB" id="A0A7X1NW89"/>
<dbReference type="InterPro" id="IPR002575">
    <property type="entry name" value="Aminoglycoside_PTrfase"/>
</dbReference>
<dbReference type="EMBL" id="WBSL01000003">
    <property type="protein sequence ID" value="MPY66962.1"/>
    <property type="molecule type" value="Genomic_DNA"/>
</dbReference>
<dbReference type="SUPFAM" id="SSF56112">
    <property type="entry name" value="Protein kinase-like (PK-like)"/>
    <property type="match status" value="1"/>
</dbReference>
<dbReference type="GO" id="GO:0016740">
    <property type="term" value="F:transferase activity"/>
    <property type="evidence" value="ECO:0007669"/>
    <property type="project" value="UniProtKB-KW"/>
</dbReference>
<dbReference type="InterPro" id="IPR011009">
    <property type="entry name" value="Kinase-like_dom_sf"/>
</dbReference>
<feature type="domain" description="Aminoglycoside phosphotransferase" evidence="1">
    <location>
        <begin position="30"/>
        <end position="271"/>
    </location>
</feature>
<evidence type="ECO:0000313" key="3">
    <source>
        <dbReference type="Proteomes" id="UP000484842"/>
    </source>
</evidence>
<protein>
    <submittedName>
        <fullName evidence="2">Aminoglycoside phosphotransferase family protein</fullName>
    </submittedName>
</protein>
<evidence type="ECO:0000259" key="1">
    <source>
        <dbReference type="Pfam" id="PF01636"/>
    </source>
</evidence>
<keyword evidence="2" id="KW-0808">Transferase</keyword>
<dbReference type="Gene3D" id="1.20.58.840">
    <property type="match status" value="1"/>
</dbReference>
<accession>A0A7X1NW89</accession>
<keyword evidence="3" id="KW-1185">Reference proteome</keyword>
<comment type="caution">
    <text evidence="2">The sequence shown here is derived from an EMBL/GenBank/DDBJ whole genome shotgun (WGS) entry which is preliminary data.</text>
</comment>
<dbReference type="Gene3D" id="1.10.510.10">
    <property type="entry name" value="Transferase(Phosphotransferase) domain 1"/>
    <property type="match status" value="1"/>
</dbReference>
<gene>
    <name evidence="2" type="ORF">F8S09_09715</name>
</gene>
<reference evidence="2 3" key="1">
    <citation type="submission" date="2019-10" db="EMBL/GenBank/DDBJ databases">
        <title>Deinococcus sp. isolated from soil.</title>
        <authorList>
            <person name="Li Y."/>
            <person name="Wang J."/>
        </authorList>
    </citation>
    <scope>NUCLEOTIDE SEQUENCE [LARGE SCALE GENOMIC DNA]</scope>
    <source>
        <strain evidence="2 3">SDU3-2</strain>
    </source>
</reference>
<dbReference type="Proteomes" id="UP000484842">
    <property type="component" value="Unassembled WGS sequence"/>
</dbReference>